<dbReference type="EMBL" id="MHLP01000012">
    <property type="protein sequence ID" value="OGZ13117.1"/>
    <property type="molecule type" value="Genomic_DNA"/>
</dbReference>
<protein>
    <submittedName>
        <fullName evidence="1">Uncharacterized protein</fullName>
    </submittedName>
</protein>
<proteinExistence type="predicted"/>
<sequence length="90" mass="10268">MAGCGSGVGRTPVLPLRKTATEGSVRNLGFLKNLCSKDFAPPKFDLVMRYKIFIRIHYYNKFPEKQPRCRTRNVLPIKKGDLTGGMFYKK</sequence>
<evidence type="ECO:0000313" key="1">
    <source>
        <dbReference type="EMBL" id="OGZ13117.1"/>
    </source>
</evidence>
<name>A0A1G2DHI2_9BACT</name>
<comment type="caution">
    <text evidence="1">The sequence shown here is derived from an EMBL/GenBank/DDBJ whole genome shotgun (WGS) entry which is preliminary data.</text>
</comment>
<dbReference type="Proteomes" id="UP000178534">
    <property type="component" value="Unassembled WGS sequence"/>
</dbReference>
<organism evidence="1 2">
    <name type="scientific">Candidatus Lloydbacteria bacterium RIFCSPLOWO2_01_FULL_50_20</name>
    <dbReference type="NCBI Taxonomy" id="1798665"/>
    <lineage>
        <taxon>Bacteria</taxon>
        <taxon>Candidatus Lloydiibacteriota</taxon>
    </lineage>
</organism>
<evidence type="ECO:0000313" key="2">
    <source>
        <dbReference type="Proteomes" id="UP000178534"/>
    </source>
</evidence>
<reference evidence="1 2" key="1">
    <citation type="journal article" date="2016" name="Nat. Commun.">
        <title>Thousands of microbial genomes shed light on interconnected biogeochemical processes in an aquifer system.</title>
        <authorList>
            <person name="Anantharaman K."/>
            <person name="Brown C.T."/>
            <person name="Hug L.A."/>
            <person name="Sharon I."/>
            <person name="Castelle C.J."/>
            <person name="Probst A.J."/>
            <person name="Thomas B.C."/>
            <person name="Singh A."/>
            <person name="Wilkins M.J."/>
            <person name="Karaoz U."/>
            <person name="Brodie E.L."/>
            <person name="Williams K.H."/>
            <person name="Hubbard S.S."/>
            <person name="Banfield J.F."/>
        </authorList>
    </citation>
    <scope>NUCLEOTIDE SEQUENCE [LARGE SCALE GENOMIC DNA]</scope>
</reference>
<gene>
    <name evidence="1" type="ORF">A2942_01530</name>
</gene>
<accession>A0A1G2DHI2</accession>
<dbReference type="STRING" id="1798665.A2942_01530"/>
<dbReference type="AlphaFoldDB" id="A0A1G2DHI2"/>